<dbReference type="GO" id="GO:0016301">
    <property type="term" value="F:kinase activity"/>
    <property type="evidence" value="ECO:0007669"/>
    <property type="project" value="UniProtKB-KW"/>
</dbReference>
<feature type="domain" description="Carbohydrate kinase PfkB" evidence="3">
    <location>
        <begin position="6"/>
        <end position="279"/>
    </location>
</feature>
<dbReference type="InterPro" id="IPR029056">
    <property type="entry name" value="Ribokinase-like"/>
</dbReference>
<dbReference type="SUPFAM" id="SSF53613">
    <property type="entry name" value="Ribokinase-like"/>
    <property type="match status" value="1"/>
</dbReference>
<dbReference type="PANTHER" id="PTHR42774">
    <property type="entry name" value="PHOSPHOTRANSFERASE SYSTEM TRANSPORT PROTEIN"/>
    <property type="match status" value="1"/>
</dbReference>
<dbReference type="AlphaFoldDB" id="U5DC73"/>
<dbReference type="PRINTS" id="PR00990">
    <property type="entry name" value="RIBOKINASE"/>
</dbReference>
<dbReference type="OrthoDB" id="9813569at2"/>
<evidence type="ECO:0000259" key="3">
    <source>
        <dbReference type="Pfam" id="PF00294"/>
    </source>
</evidence>
<keyword evidence="5" id="KW-1185">Reference proteome</keyword>
<dbReference type="EMBL" id="ASSJ01000031">
    <property type="protein sequence ID" value="ERN42123.1"/>
    <property type="molecule type" value="Genomic_DNA"/>
</dbReference>
<dbReference type="RefSeq" id="WP_022605672.1">
    <property type="nucleotide sequence ID" value="NZ_ASSJ01000031.1"/>
</dbReference>
<evidence type="ECO:0000256" key="1">
    <source>
        <dbReference type="ARBA" id="ARBA00022679"/>
    </source>
</evidence>
<dbReference type="InterPro" id="IPR052562">
    <property type="entry name" value="Ketohexokinase-related"/>
</dbReference>
<evidence type="ECO:0000313" key="5">
    <source>
        <dbReference type="Proteomes" id="UP000016960"/>
    </source>
</evidence>
<sequence length="287" mass="30529">MATGIFVGLTTLDLIYLSQQLPAPDQKLVASDYTIAAGGPATNAAVTFAYLGNRAKLFSAIGCHPLARTIRTDLDRPTLQVFDLAPDRVAPPPVSSIVVTAGTGERAVISINATRSQLDPVALPADALNSADIFAIDGHQMSISRELARQARDRGIPVAIDGGSWKPGFETVLPFVDYAVCSANFFPPGCCTHADVFACLAYYQIPHIAITHGSQAIAYRSNGNTGERSVPAIEPVDTLGAGDIFHGAFYHYILREPFPTALTSAARIAARACQSFGPRQWMLSNSP</sequence>
<dbReference type="Proteomes" id="UP000016960">
    <property type="component" value="Unassembled WGS sequence"/>
</dbReference>
<dbReference type="InParanoid" id="U5DC73"/>
<dbReference type="InterPro" id="IPR002139">
    <property type="entry name" value="Ribo/fructo_kinase"/>
</dbReference>
<name>U5DC73_9CHRO</name>
<protein>
    <submittedName>
        <fullName evidence="4">Sugar kinase, ribokinase family</fullName>
    </submittedName>
</protein>
<keyword evidence="2 4" id="KW-0418">Kinase</keyword>
<comment type="caution">
    <text evidence="4">The sequence shown here is derived from an EMBL/GenBank/DDBJ whole genome shotgun (WGS) entry which is preliminary data.</text>
</comment>
<dbReference type="eggNOG" id="COG0524">
    <property type="taxonomic scope" value="Bacteria"/>
</dbReference>
<dbReference type="Pfam" id="PF00294">
    <property type="entry name" value="PfkB"/>
    <property type="match status" value="1"/>
</dbReference>
<proteinExistence type="predicted"/>
<dbReference type="InterPro" id="IPR011611">
    <property type="entry name" value="PfkB_dom"/>
</dbReference>
<reference evidence="4 5" key="1">
    <citation type="submission" date="2013-05" db="EMBL/GenBank/DDBJ databases">
        <title>Draft genome sequence of Rubidibacter lacunae KORDI 51-2.</title>
        <authorList>
            <person name="Choi D.H."/>
            <person name="Noh J.H."/>
            <person name="Kwon K.-K."/>
            <person name="Lee J.-H."/>
            <person name="Ryu J.-Y."/>
        </authorList>
    </citation>
    <scope>NUCLEOTIDE SEQUENCE [LARGE SCALE GENOMIC DNA]</scope>
    <source>
        <strain evidence="4 5">KORDI 51-2</strain>
    </source>
</reference>
<organism evidence="4 5">
    <name type="scientific">Rubidibacter lacunae KORDI 51-2</name>
    <dbReference type="NCBI Taxonomy" id="582515"/>
    <lineage>
        <taxon>Bacteria</taxon>
        <taxon>Bacillati</taxon>
        <taxon>Cyanobacteriota</taxon>
        <taxon>Cyanophyceae</taxon>
        <taxon>Oscillatoriophycideae</taxon>
        <taxon>Chroococcales</taxon>
        <taxon>Aphanothecaceae</taxon>
        <taxon>Rubidibacter</taxon>
    </lineage>
</organism>
<dbReference type="Gene3D" id="3.40.1190.20">
    <property type="match status" value="1"/>
</dbReference>
<evidence type="ECO:0000313" key="4">
    <source>
        <dbReference type="EMBL" id="ERN42123.1"/>
    </source>
</evidence>
<gene>
    <name evidence="4" type="ORF">KR51_00012130</name>
</gene>
<accession>U5DC73</accession>
<dbReference type="STRING" id="582515.KR51_00012130"/>
<evidence type="ECO:0000256" key="2">
    <source>
        <dbReference type="ARBA" id="ARBA00022777"/>
    </source>
</evidence>
<keyword evidence="1" id="KW-0808">Transferase</keyword>
<dbReference type="PANTHER" id="PTHR42774:SF3">
    <property type="entry name" value="KETOHEXOKINASE"/>
    <property type="match status" value="1"/>
</dbReference>